<sequence length="124" mass="14659">MKQLIEDLYLLNRSLICDDFDEALAYIDDLVGLDIHEYPSGTECWTWVVPQKWTVREAFIEEDGKRIVDFADHPLHLWTGSLPVDRVVSREELREHLAWDEERPGAIPYKFHFYELTWGFSVTC</sequence>
<dbReference type="Pfam" id="PF09940">
    <property type="entry name" value="DUF2172"/>
    <property type="match status" value="1"/>
</dbReference>
<reference evidence="2" key="1">
    <citation type="journal article" date="2014" name="Front. Microbiol.">
        <title>High frequency of phylogenetically diverse reductive dehalogenase-homologous genes in deep subseafloor sedimentary metagenomes.</title>
        <authorList>
            <person name="Kawai M."/>
            <person name="Futagami T."/>
            <person name="Toyoda A."/>
            <person name="Takaki Y."/>
            <person name="Nishi S."/>
            <person name="Hori S."/>
            <person name="Arai W."/>
            <person name="Tsubouchi T."/>
            <person name="Morono Y."/>
            <person name="Uchiyama I."/>
            <person name="Ito T."/>
            <person name="Fujiyama A."/>
            <person name="Inagaki F."/>
            <person name="Takami H."/>
        </authorList>
    </citation>
    <scope>NUCLEOTIDE SEQUENCE</scope>
    <source>
        <strain evidence="2">Expedition CK06-06</strain>
    </source>
</reference>
<organism evidence="2">
    <name type="scientific">marine sediment metagenome</name>
    <dbReference type="NCBI Taxonomy" id="412755"/>
    <lineage>
        <taxon>unclassified sequences</taxon>
        <taxon>metagenomes</taxon>
        <taxon>ecological metagenomes</taxon>
    </lineage>
</organism>
<gene>
    <name evidence="2" type="ORF">S01H1_28198</name>
</gene>
<protein>
    <recommendedName>
        <fullName evidence="1">DUF2172 domain-containing protein</fullName>
    </recommendedName>
</protein>
<name>X0U851_9ZZZZ</name>
<dbReference type="EMBL" id="BARS01017216">
    <property type="protein sequence ID" value="GAF95496.1"/>
    <property type="molecule type" value="Genomic_DNA"/>
</dbReference>
<dbReference type="AlphaFoldDB" id="X0U851"/>
<feature type="domain" description="DUF2172" evidence="1">
    <location>
        <begin position="52"/>
        <end position="123"/>
    </location>
</feature>
<evidence type="ECO:0000259" key="1">
    <source>
        <dbReference type="Pfam" id="PF09940"/>
    </source>
</evidence>
<feature type="non-terminal residue" evidence="2">
    <location>
        <position position="124"/>
    </location>
</feature>
<dbReference type="InterPro" id="IPR032610">
    <property type="entry name" value="DUF2172"/>
</dbReference>
<comment type="caution">
    <text evidence="2">The sequence shown here is derived from an EMBL/GenBank/DDBJ whole genome shotgun (WGS) entry which is preliminary data.</text>
</comment>
<evidence type="ECO:0000313" key="2">
    <source>
        <dbReference type="EMBL" id="GAF95496.1"/>
    </source>
</evidence>
<dbReference type="Gene3D" id="3.50.30.90">
    <property type="match status" value="1"/>
</dbReference>
<accession>X0U851</accession>
<proteinExistence type="predicted"/>